<proteinExistence type="predicted"/>
<name>A0ACB8UVK3_9EURO</name>
<organism evidence="1">
    <name type="scientific">Ophidiomyces ophidiicola</name>
    <dbReference type="NCBI Taxonomy" id="1387563"/>
    <lineage>
        <taxon>Eukaryota</taxon>
        <taxon>Fungi</taxon>
        <taxon>Dikarya</taxon>
        <taxon>Ascomycota</taxon>
        <taxon>Pezizomycotina</taxon>
        <taxon>Eurotiomycetes</taxon>
        <taxon>Eurotiomycetidae</taxon>
        <taxon>Onygenales</taxon>
        <taxon>Onygenaceae</taxon>
        <taxon>Ophidiomyces</taxon>
    </lineage>
</organism>
<protein>
    <submittedName>
        <fullName evidence="1">Uncharacterized protein</fullName>
    </submittedName>
</protein>
<reference evidence="1" key="1">
    <citation type="journal article" date="2022" name="bioRxiv">
        <title>Population genetic analysis of Ophidiomyces ophidiicola, the causative agent of snake fungal disease, indicates recent introductions to the USA.</title>
        <authorList>
            <person name="Ladner J.T."/>
            <person name="Palmer J.M."/>
            <person name="Ettinger C.L."/>
            <person name="Stajich J.E."/>
            <person name="Farrell T.M."/>
            <person name="Glorioso B.M."/>
            <person name="Lawson B."/>
            <person name="Price S.J."/>
            <person name="Stengle A.G."/>
            <person name="Grear D.A."/>
            <person name="Lorch J.M."/>
        </authorList>
    </citation>
    <scope>NUCLEOTIDE SEQUENCE</scope>
    <source>
        <strain evidence="1">NWHC 24266-5</strain>
    </source>
</reference>
<evidence type="ECO:0000313" key="1">
    <source>
        <dbReference type="EMBL" id="KAI2386128.1"/>
    </source>
</evidence>
<dbReference type="EMBL" id="JALBCA010000051">
    <property type="protein sequence ID" value="KAI2386128.1"/>
    <property type="molecule type" value="Genomic_DNA"/>
</dbReference>
<gene>
    <name evidence="1" type="ORF">LOY88_003730</name>
</gene>
<sequence>MGPATSLFKTLLIPALISLALYLVLFYAVVPFIRNYRQRYAQYLPLHTLTIHTASLRERASDALMHFMLPSAWRSTQFAERQDDSGSLFDEEEGEGLVGFEMDPTRRAALERRRDDPLGTEGRLSRELEEGFMDDSEDDSGMAIIDGIEVLIMLSNLNFPLQEQGLPISTAYEDDVVAWASNSTRISKAVIAPPGQTFAINIRLRPEFDVSVGDGLHVTLKIDQGAIVNHFYSFKFTEMEVDREGLFSKVIDNAIIGAPGGFEKVLFSFVDLPPYLLLLPCGHEAPEHEYPQGKISVTIIRVTHVLQPPQQAAVPSPEVQSLFTVSQGDAMKPIRLGVAYLPLVLEQTLPAKLGNERVRHFVLWYTVTTKLFQG</sequence>
<comment type="caution">
    <text evidence="1">The sequence shown here is derived from an EMBL/GenBank/DDBJ whole genome shotgun (WGS) entry which is preliminary data.</text>
</comment>
<accession>A0ACB8UVK3</accession>